<name>A0A941GFT8_NIACI</name>
<evidence type="ECO:0000313" key="1">
    <source>
        <dbReference type="EMBL" id="MBR8669409.1"/>
    </source>
</evidence>
<dbReference type="EMBL" id="JAGTPX010000006">
    <property type="protein sequence ID" value="MBR8669409.1"/>
    <property type="molecule type" value="Genomic_DNA"/>
</dbReference>
<proteinExistence type="predicted"/>
<gene>
    <name evidence="1" type="ORF">KD144_07620</name>
</gene>
<organism evidence="1">
    <name type="scientific">Niallia circulans</name>
    <name type="common">Bacillus circulans</name>
    <dbReference type="NCBI Taxonomy" id="1397"/>
    <lineage>
        <taxon>Bacteria</taxon>
        <taxon>Bacillati</taxon>
        <taxon>Bacillota</taxon>
        <taxon>Bacilli</taxon>
        <taxon>Bacillales</taxon>
        <taxon>Bacillaceae</taxon>
        <taxon>Niallia</taxon>
    </lineage>
</organism>
<sequence length="347" mass="39490">MEKYCMYLKKTEPVVTFKSGEHIFPAGIGGIQKLPMEYVSHTANNAFSAMEGQVMKKSLLALPRQFVGPGKRGNITNPKKATQGAVSLMSGVINPDTVEFGYISLGRPYSISQIKININGSCQFISDKSFGDVGQQTTDFTKNLGNYNGRYTLHEDERFSQDEFLLGVHEGKWYVGLSNKDLELEVANFVKKLVEQKPFEKQIPDYGTVQQRVHQTLEFDDRYFRVCAKTIFNYLAFVKGRDFVLQVCFDPIRDWIVNGGENTFATLSGKEMDFSAISFPDQAHKLLIIQKGKILFGHISFYGNGFETVVKLSDNFEGLFNLEGFICDWQNRQEYKLLDYLNSRVER</sequence>
<protein>
    <submittedName>
        <fullName evidence="1">Uncharacterized protein</fullName>
    </submittedName>
</protein>
<accession>A0A941GFT8</accession>
<reference evidence="1" key="1">
    <citation type="submission" date="2021-04" db="EMBL/GenBank/DDBJ databases">
        <title>Genomic analysis of electroactive and textile dye degrading Bacillus circulans strain: DC10 isolated from constructed wetland-microbial fuel cells treating textile dye wastewaters.</title>
        <authorList>
            <person name="Patel D.U."/>
            <person name="Desai C.R."/>
        </authorList>
    </citation>
    <scope>NUCLEOTIDE SEQUENCE</scope>
    <source>
        <strain evidence="1">DC10</strain>
    </source>
</reference>
<comment type="caution">
    <text evidence="1">The sequence shown here is derived from an EMBL/GenBank/DDBJ whole genome shotgun (WGS) entry which is preliminary data.</text>
</comment>
<dbReference type="AlphaFoldDB" id="A0A941GFT8"/>
<dbReference type="RefSeq" id="WP_144545585.1">
    <property type="nucleotide sequence ID" value="NZ_CP053316.1"/>
</dbReference>